<dbReference type="RefSeq" id="WP_128388122.1">
    <property type="nucleotide sequence ID" value="NZ_SBII01000001.1"/>
</dbReference>
<dbReference type="Proteomes" id="UP000287527">
    <property type="component" value="Unassembled WGS sequence"/>
</dbReference>
<proteinExistence type="predicted"/>
<dbReference type="EMBL" id="SBII01000001">
    <property type="protein sequence ID" value="RWX03566.1"/>
    <property type="molecule type" value="Genomic_DNA"/>
</dbReference>
<accession>A0A444HF20</accession>
<dbReference type="AlphaFoldDB" id="A0A444HF20"/>
<name>A0A444HF20_9FLAO</name>
<organism evidence="1 2">
    <name type="scientific">Flavobacterium cerinum</name>
    <dbReference type="NCBI Taxonomy" id="2502784"/>
    <lineage>
        <taxon>Bacteria</taxon>
        <taxon>Pseudomonadati</taxon>
        <taxon>Bacteroidota</taxon>
        <taxon>Flavobacteriia</taxon>
        <taxon>Flavobacteriales</taxon>
        <taxon>Flavobacteriaceae</taxon>
        <taxon>Flavobacterium</taxon>
    </lineage>
</organism>
<sequence>MSYDEYYEVKKSQFKALIKKDSDENVQEFLIFVQIEMMREMTGTMNSLKFRLGELEQAIYSQQ</sequence>
<comment type="caution">
    <text evidence="1">The sequence shown here is derived from an EMBL/GenBank/DDBJ whole genome shotgun (WGS) entry which is preliminary data.</text>
</comment>
<keyword evidence="2" id="KW-1185">Reference proteome</keyword>
<protein>
    <submittedName>
        <fullName evidence="1">Uncharacterized protein</fullName>
    </submittedName>
</protein>
<reference evidence="1 2" key="1">
    <citation type="submission" date="2019-01" db="EMBL/GenBank/DDBJ databases">
        <title>Flavobacterium sp. nov.,isolated from freshwater.</title>
        <authorList>
            <person name="Zhang R."/>
            <person name="Du Z.-J."/>
        </authorList>
    </citation>
    <scope>NUCLEOTIDE SEQUENCE [LARGE SCALE GENOMIC DNA]</scope>
    <source>
        <strain evidence="1 2">1E403</strain>
    </source>
</reference>
<evidence type="ECO:0000313" key="2">
    <source>
        <dbReference type="Proteomes" id="UP000287527"/>
    </source>
</evidence>
<evidence type="ECO:0000313" key="1">
    <source>
        <dbReference type="EMBL" id="RWX03566.1"/>
    </source>
</evidence>
<gene>
    <name evidence="1" type="ORF">EPI11_01155</name>
</gene>